<proteinExistence type="predicted"/>
<dbReference type="AlphaFoldDB" id="A0AA40KI63"/>
<evidence type="ECO:0000313" key="2">
    <source>
        <dbReference type="Proteomes" id="UP001177670"/>
    </source>
</evidence>
<accession>A0AA40KI63</accession>
<name>A0AA40KI63_9HYME</name>
<dbReference type="Proteomes" id="UP001177670">
    <property type="component" value="Unassembled WGS sequence"/>
</dbReference>
<protein>
    <submittedName>
        <fullName evidence="1">Uncharacterized protein</fullName>
    </submittedName>
</protein>
<organism evidence="1 2">
    <name type="scientific">Melipona bicolor</name>
    <dbReference type="NCBI Taxonomy" id="60889"/>
    <lineage>
        <taxon>Eukaryota</taxon>
        <taxon>Metazoa</taxon>
        <taxon>Ecdysozoa</taxon>
        <taxon>Arthropoda</taxon>
        <taxon>Hexapoda</taxon>
        <taxon>Insecta</taxon>
        <taxon>Pterygota</taxon>
        <taxon>Neoptera</taxon>
        <taxon>Endopterygota</taxon>
        <taxon>Hymenoptera</taxon>
        <taxon>Apocrita</taxon>
        <taxon>Aculeata</taxon>
        <taxon>Apoidea</taxon>
        <taxon>Anthophila</taxon>
        <taxon>Apidae</taxon>
        <taxon>Melipona</taxon>
    </lineage>
</organism>
<reference evidence="1" key="1">
    <citation type="submission" date="2021-10" db="EMBL/GenBank/DDBJ databases">
        <title>Melipona bicolor Genome sequencing and assembly.</title>
        <authorList>
            <person name="Araujo N.S."/>
            <person name="Arias M.C."/>
        </authorList>
    </citation>
    <scope>NUCLEOTIDE SEQUENCE</scope>
    <source>
        <strain evidence="1">USP_2M_L1-L4_2017</strain>
        <tissue evidence="1">Whole body</tissue>
    </source>
</reference>
<comment type="caution">
    <text evidence="1">The sequence shown here is derived from an EMBL/GenBank/DDBJ whole genome shotgun (WGS) entry which is preliminary data.</text>
</comment>
<evidence type="ECO:0000313" key="1">
    <source>
        <dbReference type="EMBL" id="KAK1121023.1"/>
    </source>
</evidence>
<keyword evidence="2" id="KW-1185">Reference proteome</keyword>
<sequence>MHKYFTQAQETLFRQYKREIINQTQISKLLNEAYGRAVTVTIAKSAFRASGIWLVNRHIFQDYQFAPSDILQYQHCNSSAEIAINTANSANTSVSTLLNDSESSNNHSAVDHVSHERKIKKFKDILHELSSPSIPIGLHLLE</sequence>
<gene>
    <name evidence="1" type="ORF">K0M31_010807</name>
</gene>
<dbReference type="EMBL" id="JAHYIQ010000028">
    <property type="protein sequence ID" value="KAK1121023.1"/>
    <property type="molecule type" value="Genomic_DNA"/>
</dbReference>